<dbReference type="EMBL" id="CAKLBY020000189">
    <property type="protein sequence ID" value="CAK7932414.1"/>
    <property type="molecule type" value="Genomic_DNA"/>
</dbReference>
<dbReference type="Proteomes" id="UP001162060">
    <property type="component" value="Unassembled WGS sequence"/>
</dbReference>
<reference evidence="2" key="1">
    <citation type="submission" date="2024-01" db="EMBL/GenBank/DDBJ databases">
        <authorList>
            <person name="Webb A."/>
        </authorList>
    </citation>
    <scope>NUCLEOTIDE SEQUENCE</scope>
    <source>
        <strain evidence="2">Pm1</strain>
    </source>
</reference>
<dbReference type="AlphaFoldDB" id="A0AAV1UH92"/>
<evidence type="ECO:0000313" key="3">
    <source>
        <dbReference type="Proteomes" id="UP001162060"/>
    </source>
</evidence>
<comment type="caution">
    <text evidence="2">The sequence shown here is derived from an EMBL/GenBank/DDBJ whole genome shotgun (WGS) entry which is preliminary data.</text>
</comment>
<evidence type="ECO:0000256" key="1">
    <source>
        <dbReference type="SAM" id="MobiDB-lite"/>
    </source>
</evidence>
<evidence type="ECO:0000313" key="2">
    <source>
        <dbReference type="EMBL" id="CAK7932414.1"/>
    </source>
</evidence>
<sequence>MELVDISWTQGPSNVPRGGSQRRQTRDLFLTAKLWNKAAVDGWLPTQELVS</sequence>
<proteinExistence type="predicted"/>
<name>A0AAV1UH92_9STRA</name>
<gene>
    <name evidence="2" type="ORF">PM001_LOCUS17564</name>
</gene>
<accession>A0AAV1UH92</accession>
<feature type="region of interest" description="Disordered" evidence="1">
    <location>
        <begin position="1"/>
        <end position="22"/>
    </location>
</feature>
<organism evidence="2 3">
    <name type="scientific">Peronospora matthiolae</name>
    <dbReference type="NCBI Taxonomy" id="2874970"/>
    <lineage>
        <taxon>Eukaryota</taxon>
        <taxon>Sar</taxon>
        <taxon>Stramenopiles</taxon>
        <taxon>Oomycota</taxon>
        <taxon>Peronosporomycetes</taxon>
        <taxon>Peronosporales</taxon>
        <taxon>Peronosporaceae</taxon>
        <taxon>Peronospora</taxon>
    </lineage>
</organism>
<protein>
    <submittedName>
        <fullName evidence="2">Uncharacterized protein</fullName>
    </submittedName>
</protein>